<evidence type="ECO:0000313" key="3">
    <source>
        <dbReference type="Proteomes" id="UP000283341"/>
    </source>
</evidence>
<accession>A0A412ID94</accession>
<protein>
    <submittedName>
        <fullName evidence="2">Uncharacterized protein</fullName>
    </submittedName>
</protein>
<organism evidence="2 3">
    <name type="scientific">Bacteroides cellulosilyticus</name>
    <dbReference type="NCBI Taxonomy" id="246787"/>
    <lineage>
        <taxon>Bacteria</taxon>
        <taxon>Pseudomonadati</taxon>
        <taxon>Bacteroidota</taxon>
        <taxon>Bacteroidia</taxon>
        <taxon>Bacteroidales</taxon>
        <taxon>Bacteroidaceae</taxon>
        <taxon>Bacteroides</taxon>
    </lineage>
</organism>
<keyword evidence="1" id="KW-0812">Transmembrane</keyword>
<dbReference type="RefSeq" id="WP_005859071.1">
    <property type="nucleotide sequence ID" value="NZ_JADMQL010000013.1"/>
</dbReference>
<name>A0A412ID94_9BACE</name>
<reference evidence="2 3" key="1">
    <citation type="submission" date="2018-08" db="EMBL/GenBank/DDBJ databases">
        <title>A genome reference for cultivated species of the human gut microbiota.</title>
        <authorList>
            <person name="Zou Y."/>
            <person name="Xue W."/>
            <person name="Luo G."/>
        </authorList>
    </citation>
    <scope>NUCLEOTIDE SEQUENCE [LARGE SCALE GENOMIC DNA]</scope>
    <source>
        <strain evidence="2 3">AF22-3AC</strain>
    </source>
</reference>
<dbReference type="GeneID" id="93522127"/>
<dbReference type="Proteomes" id="UP000283341">
    <property type="component" value="Unassembled WGS sequence"/>
</dbReference>
<evidence type="ECO:0000256" key="1">
    <source>
        <dbReference type="SAM" id="Phobius"/>
    </source>
</evidence>
<dbReference type="AlphaFoldDB" id="A0A412ID94"/>
<keyword evidence="1" id="KW-0472">Membrane</keyword>
<sequence length="143" mass="16881">MTEIKEFLKSETKISKDCRVKYWLFCKILDYLLANQFYIGKDYVSYKDIHTYLDKQCTFDYIDSIHAQTELWVHEMLWLGLINFDENSQQMSLTPEGYKACQEQRYHSILASLYEAKYSRLIAKWALIVALISVILSISINAI</sequence>
<proteinExistence type="predicted"/>
<dbReference type="EMBL" id="QRVJ01000019">
    <property type="protein sequence ID" value="RGS34848.1"/>
    <property type="molecule type" value="Genomic_DNA"/>
</dbReference>
<keyword evidence="1" id="KW-1133">Transmembrane helix</keyword>
<evidence type="ECO:0000313" key="2">
    <source>
        <dbReference type="EMBL" id="RGS34848.1"/>
    </source>
</evidence>
<gene>
    <name evidence="2" type="ORF">DWX97_18615</name>
</gene>
<comment type="caution">
    <text evidence="2">The sequence shown here is derived from an EMBL/GenBank/DDBJ whole genome shotgun (WGS) entry which is preliminary data.</text>
</comment>
<feature type="transmembrane region" description="Helical" evidence="1">
    <location>
        <begin position="121"/>
        <end position="140"/>
    </location>
</feature>